<sequence length="355" mass="40131">MSNAIGQISRIFLRHRSKSSNRETKTTGLDDDDSNSIKSSEGAMMVPVSTLCNNVDDDQTTSGELPAEEEINGDTAPPVAQQLEEEIERQRKALQREFDMERMHRELLHIEVEKLHMARENQLMNRQFMAVLKERRELDRERKEMIAAAVEVWRELSGNENFKSKKAHNVNEAISKALHQPASVTKIKEAEPRLLRRLRMCQNASEVRCFQADLKKKQEALFQLLLKSETMMATRSYHRPRGKDRGSKEGADKPKTGPPVPPKTAVKRSRLGDPKVGSPRPVVNPPPPPVTAPADQTPVANNLQPISEEGVNAPPTNERREDGVPANRETERSRSRPRNVLTWNLDVQGIRETAI</sequence>
<reference evidence="2" key="1">
    <citation type="submission" date="2022-11" db="UniProtKB">
        <authorList>
            <consortium name="EnsemblMetazoa"/>
        </authorList>
    </citation>
    <scope>IDENTIFICATION</scope>
</reference>
<dbReference type="Proteomes" id="UP000887568">
    <property type="component" value="Unplaced"/>
</dbReference>
<name>A0A913ZIV3_PATMI</name>
<feature type="region of interest" description="Disordered" evidence="1">
    <location>
        <begin position="15"/>
        <end position="44"/>
    </location>
</feature>
<dbReference type="OrthoDB" id="10431553at2759"/>
<dbReference type="EnsemblMetazoa" id="XM_038195052.1">
    <property type="protein sequence ID" value="XP_038050980.1"/>
    <property type="gene ID" value="LOC119724132"/>
</dbReference>
<dbReference type="AlphaFoldDB" id="A0A913ZIV3"/>
<feature type="region of interest" description="Disordered" evidence="1">
    <location>
        <begin position="233"/>
        <end position="340"/>
    </location>
</feature>
<feature type="compositionally biased region" description="Basic and acidic residues" evidence="1">
    <location>
        <begin position="317"/>
        <end position="334"/>
    </location>
</feature>
<feature type="compositionally biased region" description="Basic and acidic residues" evidence="1">
    <location>
        <begin position="243"/>
        <end position="255"/>
    </location>
</feature>
<evidence type="ECO:0000256" key="1">
    <source>
        <dbReference type="SAM" id="MobiDB-lite"/>
    </source>
</evidence>
<dbReference type="GeneID" id="119724132"/>
<protein>
    <submittedName>
        <fullName evidence="2">Uncharacterized protein</fullName>
    </submittedName>
</protein>
<evidence type="ECO:0000313" key="3">
    <source>
        <dbReference type="Proteomes" id="UP000887568"/>
    </source>
</evidence>
<organism evidence="2 3">
    <name type="scientific">Patiria miniata</name>
    <name type="common">Bat star</name>
    <name type="synonym">Asterina miniata</name>
    <dbReference type="NCBI Taxonomy" id="46514"/>
    <lineage>
        <taxon>Eukaryota</taxon>
        <taxon>Metazoa</taxon>
        <taxon>Echinodermata</taxon>
        <taxon>Eleutherozoa</taxon>
        <taxon>Asterozoa</taxon>
        <taxon>Asteroidea</taxon>
        <taxon>Valvatacea</taxon>
        <taxon>Valvatida</taxon>
        <taxon>Asterinidae</taxon>
        <taxon>Patiria</taxon>
    </lineage>
</organism>
<dbReference type="OMA" id="QLMNRQF"/>
<proteinExistence type="predicted"/>
<dbReference type="RefSeq" id="XP_038050980.1">
    <property type="nucleotide sequence ID" value="XM_038195052.1"/>
</dbReference>
<feature type="region of interest" description="Disordered" evidence="1">
    <location>
        <begin position="56"/>
        <end position="76"/>
    </location>
</feature>
<keyword evidence="3" id="KW-1185">Reference proteome</keyword>
<feature type="compositionally biased region" description="Pro residues" evidence="1">
    <location>
        <begin position="282"/>
        <end position="291"/>
    </location>
</feature>
<accession>A0A913ZIV3</accession>
<evidence type="ECO:0000313" key="2">
    <source>
        <dbReference type="EnsemblMetazoa" id="XP_038050980.1"/>
    </source>
</evidence>